<reference evidence="3 4" key="1">
    <citation type="submission" date="2015-01" db="EMBL/GenBank/DDBJ databases">
        <title>The Genome Sequence of Fonsecaea pedrosoi CBS 271.37.</title>
        <authorList>
            <consortium name="The Broad Institute Genomics Platform"/>
            <person name="Cuomo C."/>
            <person name="de Hoog S."/>
            <person name="Gorbushina A."/>
            <person name="Stielow B."/>
            <person name="Teixiera M."/>
            <person name="Abouelleil A."/>
            <person name="Chapman S.B."/>
            <person name="Priest M."/>
            <person name="Young S.K."/>
            <person name="Wortman J."/>
            <person name="Nusbaum C."/>
            <person name="Birren B."/>
        </authorList>
    </citation>
    <scope>NUCLEOTIDE SEQUENCE [LARGE SCALE GENOMIC DNA]</scope>
    <source>
        <strain evidence="3 4">CBS 271.37</strain>
    </source>
</reference>
<dbReference type="SMART" id="SM00355">
    <property type="entry name" value="ZnF_C2H2"/>
    <property type="match status" value="2"/>
</dbReference>
<feature type="compositionally biased region" description="Polar residues" evidence="1">
    <location>
        <begin position="387"/>
        <end position="401"/>
    </location>
</feature>
<feature type="compositionally biased region" description="Basic residues" evidence="1">
    <location>
        <begin position="403"/>
        <end position="419"/>
    </location>
</feature>
<organism evidence="3 4">
    <name type="scientific">Fonsecaea pedrosoi CBS 271.37</name>
    <dbReference type="NCBI Taxonomy" id="1442368"/>
    <lineage>
        <taxon>Eukaryota</taxon>
        <taxon>Fungi</taxon>
        <taxon>Dikarya</taxon>
        <taxon>Ascomycota</taxon>
        <taxon>Pezizomycotina</taxon>
        <taxon>Eurotiomycetes</taxon>
        <taxon>Chaetothyriomycetidae</taxon>
        <taxon>Chaetothyriales</taxon>
        <taxon>Herpotrichiellaceae</taxon>
        <taxon>Fonsecaea</taxon>
    </lineage>
</organism>
<sequence>MGSYDHRDFLRDDYGSDAYFTQHALSMSVPEASSGLSISLPTTMSCQLGSPTYSNSYCTPRTIAPQTSYILAPPTHGYHSEEAYAITGNSASARGRSYSGASTVSADYSVASQDATPRSPYAFVESCSEYRLSDGSQVNHIGRPTMPSQGRSPLIREKKEVESKQEGDGVVCPSSKANADNRTFCPHEDCLGEDGSPKKFFSRKADVTRHYKSRHDIKYIDCPKKNCERKGSQGFTRRDHLTEHLRGFHMEKIAKRPVGNTKAKRGEKQASEESNGFNSSSEGLTPPDHGEDGFYFGSGKQGFAGPIDQGIKQEPGQSSDEEGDDIFPACEDYLPKRTKRFKNAVQKRKSKAKQEHPIAIRQGNMQPPTSAGAAQPHLHGLSFQPGFATSQMMPDATTYTTHHQQHQQQHQHHHHHHQQQPHQQHQGYTTGSMISPLYAATSRMDSFYGPSSMPQAYENLPTQPISRYRGDSLDGSHFQSMQE</sequence>
<dbReference type="RefSeq" id="XP_013278831.1">
    <property type="nucleotide sequence ID" value="XM_013423377.1"/>
</dbReference>
<accession>A0A0D2G2R4</accession>
<feature type="domain" description="C2H2-type" evidence="2">
    <location>
        <begin position="183"/>
        <end position="215"/>
    </location>
</feature>
<proteinExistence type="predicted"/>
<dbReference type="HOGENOM" id="CLU_565034_0_0_1"/>
<dbReference type="VEuPathDB" id="FungiDB:Z517_11794"/>
<dbReference type="EMBL" id="KN846976">
    <property type="protein sequence ID" value="KIW75023.1"/>
    <property type="molecule type" value="Genomic_DNA"/>
</dbReference>
<dbReference type="AlphaFoldDB" id="A0A0D2G2R4"/>
<dbReference type="InterPro" id="IPR013087">
    <property type="entry name" value="Znf_C2H2_type"/>
</dbReference>
<dbReference type="GeneID" id="25311284"/>
<evidence type="ECO:0000313" key="3">
    <source>
        <dbReference type="EMBL" id="KIW75023.1"/>
    </source>
</evidence>
<feature type="region of interest" description="Disordered" evidence="1">
    <location>
        <begin position="251"/>
        <end position="328"/>
    </location>
</feature>
<keyword evidence="4" id="KW-1185">Reference proteome</keyword>
<name>A0A0D2G2R4_9EURO</name>
<dbReference type="OrthoDB" id="2687452at2759"/>
<gene>
    <name evidence="3" type="ORF">Z517_11794</name>
</gene>
<feature type="region of interest" description="Disordered" evidence="1">
    <location>
        <begin position="450"/>
        <end position="483"/>
    </location>
</feature>
<protein>
    <recommendedName>
        <fullName evidence="2">C2H2-type domain-containing protein</fullName>
    </recommendedName>
</protein>
<feature type="compositionally biased region" description="Low complexity" evidence="1">
    <location>
        <begin position="272"/>
        <end position="283"/>
    </location>
</feature>
<feature type="region of interest" description="Disordered" evidence="1">
    <location>
        <begin position="364"/>
        <end position="429"/>
    </location>
</feature>
<feature type="domain" description="C2H2-type" evidence="2">
    <location>
        <begin position="220"/>
        <end position="249"/>
    </location>
</feature>
<evidence type="ECO:0000313" key="4">
    <source>
        <dbReference type="Proteomes" id="UP000053029"/>
    </source>
</evidence>
<dbReference type="Proteomes" id="UP000053029">
    <property type="component" value="Unassembled WGS sequence"/>
</dbReference>
<evidence type="ECO:0000259" key="2">
    <source>
        <dbReference type="SMART" id="SM00355"/>
    </source>
</evidence>
<evidence type="ECO:0000256" key="1">
    <source>
        <dbReference type="SAM" id="MobiDB-lite"/>
    </source>
</evidence>